<sequence>MIKIKIATHKDVEILALLGRVTYSESHGHFINNAEDLYNYNNEAFSIQRTTEELYKKENIYWIAYLNNFPVGYAKLVLNADNDSISDQNICRLERIYVLNEFLGKKVGYQLYNTVLDKAKELKFNQIWLTVYIKNYKAIKFYEKQDFKKVGDYTFWVNGKAFENYIHSKPIS</sequence>
<feature type="domain" description="N-acetyltransferase" evidence="3">
    <location>
        <begin position="21"/>
        <end position="172"/>
    </location>
</feature>
<dbReference type="CDD" id="cd04301">
    <property type="entry name" value="NAT_SF"/>
    <property type="match status" value="1"/>
</dbReference>
<dbReference type="Proteomes" id="UP000194221">
    <property type="component" value="Unassembled WGS sequence"/>
</dbReference>
<keyword evidence="1" id="KW-0808">Transferase</keyword>
<evidence type="ECO:0000259" key="3">
    <source>
        <dbReference type="PROSITE" id="PS51186"/>
    </source>
</evidence>
<evidence type="ECO:0000256" key="1">
    <source>
        <dbReference type="ARBA" id="ARBA00022679"/>
    </source>
</evidence>
<dbReference type="SUPFAM" id="SSF55729">
    <property type="entry name" value="Acyl-CoA N-acyltransferases (Nat)"/>
    <property type="match status" value="1"/>
</dbReference>
<protein>
    <recommendedName>
        <fullName evidence="3">N-acetyltransferase domain-containing protein</fullName>
    </recommendedName>
</protein>
<gene>
    <name evidence="4" type="ORF">WH52_00605</name>
</gene>
<accession>A0A1Y2PGA6</accession>
<dbReference type="OrthoDB" id="7205533at2"/>
<dbReference type="PROSITE" id="PS51186">
    <property type="entry name" value="GNAT"/>
    <property type="match status" value="1"/>
</dbReference>
<dbReference type="FunCoup" id="A0A1Y2PGA6">
    <property type="interactions" value="53"/>
</dbReference>
<comment type="caution">
    <text evidence="4">The sequence shown here is derived from an EMBL/GenBank/DDBJ whole genome shotgun (WGS) entry which is preliminary data.</text>
</comment>
<dbReference type="Pfam" id="PF00583">
    <property type="entry name" value="Acetyltransf_1"/>
    <property type="match status" value="1"/>
</dbReference>
<organism evidence="4 5">
    <name type="scientific">Tenacibaculum holothuriorum</name>
    <dbReference type="NCBI Taxonomy" id="1635173"/>
    <lineage>
        <taxon>Bacteria</taxon>
        <taxon>Pseudomonadati</taxon>
        <taxon>Bacteroidota</taxon>
        <taxon>Flavobacteriia</taxon>
        <taxon>Flavobacteriales</taxon>
        <taxon>Flavobacteriaceae</taxon>
        <taxon>Tenacibaculum</taxon>
    </lineage>
</organism>
<dbReference type="InParanoid" id="A0A1Y2PGA6"/>
<dbReference type="InterPro" id="IPR000182">
    <property type="entry name" value="GNAT_dom"/>
</dbReference>
<name>A0A1Y2PGA6_9FLAO</name>
<reference evidence="4 5" key="1">
    <citation type="submission" date="2015-03" db="EMBL/GenBank/DDBJ databases">
        <title>Genome sequence of Tenacibaculum sp. S2-2, isolated from intestinal microbiota of sea cucumber, Apostichopus japonicas.</title>
        <authorList>
            <person name="Shao Z."/>
            <person name="Wang L."/>
            <person name="Li X."/>
        </authorList>
    </citation>
    <scope>NUCLEOTIDE SEQUENCE [LARGE SCALE GENOMIC DNA]</scope>
    <source>
        <strain evidence="4 5">S2-2</strain>
    </source>
</reference>
<dbReference type="InterPro" id="IPR016181">
    <property type="entry name" value="Acyl_CoA_acyltransferase"/>
</dbReference>
<dbReference type="EMBL" id="LAPZ01000001">
    <property type="protein sequence ID" value="OSY89190.1"/>
    <property type="molecule type" value="Genomic_DNA"/>
</dbReference>
<dbReference type="GO" id="GO:0016747">
    <property type="term" value="F:acyltransferase activity, transferring groups other than amino-acyl groups"/>
    <property type="evidence" value="ECO:0007669"/>
    <property type="project" value="InterPro"/>
</dbReference>
<dbReference type="STRING" id="1635173.WH52_00605"/>
<proteinExistence type="predicted"/>
<keyword evidence="2" id="KW-0012">Acyltransferase</keyword>
<evidence type="ECO:0000313" key="5">
    <source>
        <dbReference type="Proteomes" id="UP000194221"/>
    </source>
</evidence>
<dbReference type="Gene3D" id="3.40.630.30">
    <property type="match status" value="1"/>
</dbReference>
<evidence type="ECO:0000256" key="2">
    <source>
        <dbReference type="ARBA" id="ARBA00023315"/>
    </source>
</evidence>
<dbReference type="RefSeq" id="WP_086028985.1">
    <property type="nucleotide sequence ID" value="NZ_LAPZ01000001.1"/>
</dbReference>
<keyword evidence="5" id="KW-1185">Reference proteome</keyword>
<dbReference type="PANTHER" id="PTHR42919:SF8">
    <property type="entry name" value="N-ALPHA-ACETYLTRANSFERASE 50"/>
    <property type="match status" value="1"/>
</dbReference>
<dbReference type="InterPro" id="IPR051556">
    <property type="entry name" value="N-term/lysine_N-AcTrnsfr"/>
</dbReference>
<dbReference type="AlphaFoldDB" id="A0A1Y2PGA6"/>
<evidence type="ECO:0000313" key="4">
    <source>
        <dbReference type="EMBL" id="OSY89190.1"/>
    </source>
</evidence>
<dbReference type="PANTHER" id="PTHR42919">
    <property type="entry name" value="N-ALPHA-ACETYLTRANSFERASE"/>
    <property type="match status" value="1"/>
</dbReference>